<reference evidence="5" key="2">
    <citation type="submission" date="2020-09" db="EMBL/GenBank/DDBJ databases">
        <authorList>
            <person name="Sun Q."/>
            <person name="Ohkuma M."/>
        </authorList>
    </citation>
    <scope>NUCLEOTIDE SEQUENCE</scope>
    <source>
        <strain evidence="5">JCM 4125</strain>
    </source>
</reference>
<feature type="domain" description="Solute-binding protein family 3/N-terminal" evidence="4">
    <location>
        <begin position="9"/>
        <end position="231"/>
    </location>
</feature>
<dbReference type="GO" id="GO:0006865">
    <property type="term" value="P:amino acid transport"/>
    <property type="evidence" value="ECO:0007669"/>
    <property type="project" value="TreeGrafter"/>
</dbReference>
<dbReference type="GO" id="GO:0005576">
    <property type="term" value="C:extracellular region"/>
    <property type="evidence" value="ECO:0007669"/>
    <property type="project" value="TreeGrafter"/>
</dbReference>
<organism evidence="5 6">
    <name type="scientific">Streptomyces phaeofaciens</name>
    <dbReference type="NCBI Taxonomy" id="68254"/>
    <lineage>
        <taxon>Bacteria</taxon>
        <taxon>Bacillati</taxon>
        <taxon>Actinomycetota</taxon>
        <taxon>Actinomycetes</taxon>
        <taxon>Kitasatosporales</taxon>
        <taxon>Streptomycetaceae</taxon>
        <taxon>Streptomyces</taxon>
    </lineage>
</organism>
<keyword evidence="6" id="KW-1185">Reference proteome</keyword>
<dbReference type="Pfam" id="PF00497">
    <property type="entry name" value="SBP_bac_3"/>
    <property type="match status" value="1"/>
</dbReference>
<proteinExistence type="inferred from homology"/>
<evidence type="ECO:0000256" key="1">
    <source>
        <dbReference type="ARBA" id="ARBA00010333"/>
    </source>
</evidence>
<dbReference type="PANTHER" id="PTHR30085:SF6">
    <property type="entry name" value="ABC TRANSPORTER GLUTAMINE-BINDING PROTEIN GLNH"/>
    <property type="match status" value="1"/>
</dbReference>
<evidence type="ECO:0000256" key="3">
    <source>
        <dbReference type="ARBA" id="ARBA00022729"/>
    </source>
</evidence>
<dbReference type="AlphaFoldDB" id="A0A918LYY4"/>
<dbReference type="Proteomes" id="UP000646776">
    <property type="component" value="Unassembled WGS sequence"/>
</dbReference>
<sequence>MERILARGRLVVGVDQNTYLFGYRDPTTGRLDGLDIALVREISTALFGRPDRVQFKTVPSRRRIEVLEQREVDLVAHSMTITCERMERVLFSSDYLDSGQRVLVPEASPAKTLADLAGRRVCTADGTTSLAELRRARPNVEPVTVADWTDCLVLLQLGDVAAVSTTDNVLAGLCAQDPTTRITGPRFTYEPHGIAVAEDAPELIRFVNGVLADLRASGTLRALHEKWLGGYGDFYPPAPRYRG</sequence>
<dbReference type="InterPro" id="IPR001638">
    <property type="entry name" value="Solute-binding_3/MltF_N"/>
</dbReference>
<dbReference type="InterPro" id="IPR051455">
    <property type="entry name" value="Bact_solute-bind_prot3"/>
</dbReference>
<dbReference type="SMART" id="SM00062">
    <property type="entry name" value="PBPb"/>
    <property type="match status" value="1"/>
</dbReference>
<comment type="similarity">
    <text evidence="1">Belongs to the bacterial solute-binding protein 3 family.</text>
</comment>
<evidence type="ECO:0000313" key="6">
    <source>
        <dbReference type="Proteomes" id="UP000646776"/>
    </source>
</evidence>
<dbReference type="GO" id="GO:0030288">
    <property type="term" value="C:outer membrane-bounded periplasmic space"/>
    <property type="evidence" value="ECO:0007669"/>
    <property type="project" value="TreeGrafter"/>
</dbReference>
<dbReference type="CDD" id="cd13690">
    <property type="entry name" value="PBP2_GluB"/>
    <property type="match status" value="1"/>
</dbReference>
<keyword evidence="3" id="KW-0732">Signal</keyword>
<reference evidence="5" key="1">
    <citation type="journal article" date="2014" name="Int. J. Syst. Evol. Microbiol.">
        <title>Complete genome sequence of Corynebacterium casei LMG S-19264T (=DSM 44701T), isolated from a smear-ripened cheese.</title>
        <authorList>
            <consortium name="US DOE Joint Genome Institute (JGI-PGF)"/>
            <person name="Walter F."/>
            <person name="Albersmeier A."/>
            <person name="Kalinowski J."/>
            <person name="Ruckert C."/>
        </authorList>
    </citation>
    <scope>NUCLEOTIDE SEQUENCE</scope>
    <source>
        <strain evidence="5">JCM 4125</strain>
    </source>
</reference>
<dbReference type="PANTHER" id="PTHR30085">
    <property type="entry name" value="AMINO ACID ABC TRANSPORTER PERMEASE"/>
    <property type="match status" value="1"/>
</dbReference>
<keyword evidence="2" id="KW-0813">Transport</keyword>
<dbReference type="EMBL" id="BMSA01000021">
    <property type="protein sequence ID" value="GGT74816.1"/>
    <property type="molecule type" value="Genomic_DNA"/>
</dbReference>
<name>A0A918LYY4_9ACTN</name>
<comment type="caution">
    <text evidence="5">The sequence shown here is derived from an EMBL/GenBank/DDBJ whole genome shotgun (WGS) entry which is preliminary data.</text>
</comment>
<accession>A0A918LYY4</accession>
<evidence type="ECO:0000256" key="2">
    <source>
        <dbReference type="ARBA" id="ARBA00022448"/>
    </source>
</evidence>
<evidence type="ECO:0000313" key="5">
    <source>
        <dbReference type="EMBL" id="GGT74816.1"/>
    </source>
</evidence>
<gene>
    <name evidence="5" type="ORF">GCM10010226_61000</name>
</gene>
<evidence type="ECO:0000259" key="4">
    <source>
        <dbReference type="SMART" id="SM00062"/>
    </source>
</evidence>
<dbReference type="Gene3D" id="3.40.190.10">
    <property type="entry name" value="Periplasmic binding protein-like II"/>
    <property type="match status" value="2"/>
</dbReference>
<protein>
    <submittedName>
        <fullName evidence="5">ABC transporter substrate-binding protein</fullName>
    </submittedName>
</protein>
<dbReference type="SUPFAM" id="SSF53850">
    <property type="entry name" value="Periplasmic binding protein-like II"/>
    <property type="match status" value="1"/>
</dbReference>